<dbReference type="EMBL" id="CAJVPL010000248">
    <property type="protein sequence ID" value="CAG8472964.1"/>
    <property type="molecule type" value="Genomic_DNA"/>
</dbReference>
<organism evidence="1 2">
    <name type="scientific">Ambispora gerdemannii</name>
    <dbReference type="NCBI Taxonomy" id="144530"/>
    <lineage>
        <taxon>Eukaryota</taxon>
        <taxon>Fungi</taxon>
        <taxon>Fungi incertae sedis</taxon>
        <taxon>Mucoromycota</taxon>
        <taxon>Glomeromycotina</taxon>
        <taxon>Glomeromycetes</taxon>
        <taxon>Archaeosporales</taxon>
        <taxon>Ambisporaceae</taxon>
        <taxon>Ambispora</taxon>
    </lineage>
</organism>
<evidence type="ECO:0000313" key="2">
    <source>
        <dbReference type="Proteomes" id="UP000789831"/>
    </source>
</evidence>
<sequence length="145" mass="17097">MVDIKKISNEELLKELERRIKKDKSIHSYLTCYAYHVDDDHPEAEVTLTDKETGFQRFRGQIARVSFKEIIYEEAIPIDGEFLVVNRKTEQWIFKDLIDSLKKRKDKDDVFSKNLFELKKLAEEKAKKEDNSGVLEKVKDEEGTE</sequence>
<dbReference type="OrthoDB" id="2340330at2759"/>
<accession>A0A9N8Z4Y0</accession>
<comment type="caution">
    <text evidence="1">The sequence shown here is derived from an EMBL/GenBank/DDBJ whole genome shotgun (WGS) entry which is preliminary data.</text>
</comment>
<reference evidence="1" key="1">
    <citation type="submission" date="2021-06" db="EMBL/GenBank/DDBJ databases">
        <authorList>
            <person name="Kallberg Y."/>
            <person name="Tangrot J."/>
            <person name="Rosling A."/>
        </authorList>
    </citation>
    <scope>NUCLEOTIDE SEQUENCE</scope>
    <source>
        <strain evidence="1">MT106</strain>
    </source>
</reference>
<dbReference type="Proteomes" id="UP000789831">
    <property type="component" value="Unassembled WGS sequence"/>
</dbReference>
<keyword evidence="2" id="KW-1185">Reference proteome</keyword>
<proteinExistence type="predicted"/>
<dbReference type="AlphaFoldDB" id="A0A9N8Z4Y0"/>
<name>A0A9N8Z4Y0_9GLOM</name>
<gene>
    <name evidence="1" type="ORF">AGERDE_LOCUS2832</name>
</gene>
<protein>
    <submittedName>
        <fullName evidence="1">2997_t:CDS:1</fullName>
    </submittedName>
</protein>
<evidence type="ECO:0000313" key="1">
    <source>
        <dbReference type="EMBL" id="CAG8472964.1"/>
    </source>
</evidence>